<sequence>MFGNGQEEFEEETKEEVYTNSKMITEMMNEIAQQVDTLEDRIVVYDKNIDELNEFVIDHEENIQENKKN</sequence>
<evidence type="ECO:0000313" key="2">
    <source>
        <dbReference type="EMBL" id="CAF0873594.1"/>
    </source>
</evidence>
<dbReference type="Proteomes" id="UP000663879">
    <property type="component" value="Unassembled WGS sequence"/>
</dbReference>
<dbReference type="AlphaFoldDB" id="A0A813XBJ7"/>
<evidence type="ECO:0000313" key="3">
    <source>
        <dbReference type="Proteomes" id="UP000663879"/>
    </source>
</evidence>
<gene>
    <name evidence="2" type="ORF">OXX778_LOCUS10055</name>
</gene>
<accession>A0A813XBJ7</accession>
<comment type="caution">
    <text evidence="2">The sequence shown here is derived from an EMBL/GenBank/DDBJ whole genome shotgun (WGS) entry which is preliminary data.</text>
</comment>
<evidence type="ECO:0000256" key="1">
    <source>
        <dbReference type="SAM" id="Coils"/>
    </source>
</evidence>
<proteinExistence type="predicted"/>
<protein>
    <submittedName>
        <fullName evidence="2">Uncharacterized protein</fullName>
    </submittedName>
</protein>
<organism evidence="2 3">
    <name type="scientific">Brachionus calyciflorus</name>
    <dbReference type="NCBI Taxonomy" id="104777"/>
    <lineage>
        <taxon>Eukaryota</taxon>
        <taxon>Metazoa</taxon>
        <taxon>Spiralia</taxon>
        <taxon>Gnathifera</taxon>
        <taxon>Rotifera</taxon>
        <taxon>Eurotatoria</taxon>
        <taxon>Monogononta</taxon>
        <taxon>Pseudotrocha</taxon>
        <taxon>Ploima</taxon>
        <taxon>Brachionidae</taxon>
        <taxon>Brachionus</taxon>
    </lineage>
</organism>
<keyword evidence="1" id="KW-0175">Coiled coil</keyword>
<dbReference type="EMBL" id="CAJNOC010001547">
    <property type="protein sequence ID" value="CAF0873594.1"/>
    <property type="molecule type" value="Genomic_DNA"/>
</dbReference>
<reference evidence="2" key="1">
    <citation type="submission" date="2021-02" db="EMBL/GenBank/DDBJ databases">
        <authorList>
            <person name="Nowell W R."/>
        </authorList>
    </citation>
    <scope>NUCLEOTIDE SEQUENCE</scope>
    <source>
        <strain evidence="2">Ploen Becks lab</strain>
    </source>
</reference>
<feature type="coiled-coil region" evidence="1">
    <location>
        <begin position="28"/>
        <end position="69"/>
    </location>
</feature>
<name>A0A813XBJ7_9BILA</name>
<keyword evidence="3" id="KW-1185">Reference proteome</keyword>